<evidence type="ECO:0000256" key="1">
    <source>
        <dbReference type="SAM" id="MobiDB-lite"/>
    </source>
</evidence>
<protein>
    <submittedName>
        <fullName evidence="2">Uncharacterized protein</fullName>
    </submittedName>
</protein>
<organism evidence="2 3">
    <name type="scientific">Phyllobacterium phragmitis</name>
    <dbReference type="NCBI Taxonomy" id="2670329"/>
    <lineage>
        <taxon>Bacteria</taxon>
        <taxon>Pseudomonadati</taxon>
        <taxon>Pseudomonadota</taxon>
        <taxon>Alphaproteobacteria</taxon>
        <taxon>Hyphomicrobiales</taxon>
        <taxon>Phyllobacteriaceae</taxon>
        <taxon>Phyllobacterium</taxon>
    </lineage>
</organism>
<dbReference type="AlphaFoldDB" id="A0A2S9IJF2"/>
<name>A0A2S9IJF2_9HYPH</name>
<proteinExistence type="predicted"/>
<evidence type="ECO:0000313" key="3">
    <source>
        <dbReference type="Proteomes" id="UP000239434"/>
    </source>
</evidence>
<keyword evidence="3" id="KW-1185">Reference proteome</keyword>
<comment type="caution">
    <text evidence="2">The sequence shown here is derived from an EMBL/GenBank/DDBJ whole genome shotgun (WGS) entry which is preliminary data.</text>
</comment>
<evidence type="ECO:0000313" key="2">
    <source>
        <dbReference type="EMBL" id="PRD40639.1"/>
    </source>
</evidence>
<dbReference type="Proteomes" id="UP000239434">
    <property type="component" value="Unassembled WGS sequence"/>
</dbReference>
<sequence>MKTPIAAETGVATTGSSLTTTKLQGARIMADSDNSRTLPPVTLENCKSVPPYQLPEHHCLRAYKSKRSSVLSEPETGGRSGERRYS</sequence>
<dbReference type="EMBL" id="PVBR01000036">
    <property type="protein sequence ID" value="PRD40639.1"/>
    <property type="molecule type" value="Genomic_DNA"/>
</dbReference>
<reference evidence="2 3" key="1">
    <citation type="submission" date="2018-02" db="EMBL/GenBank/DDBJ databases">
        <title>The draft genome of Phyllobacterium sp. 1N-3.</title>
        <authorList>
            <person name="Liu L."/>
            <person name="Li L."/>
            <person name="Zhang X."/>
            <person name="Wang T."/>
            <person name="Liang L."/>
        </authorList>
    </citation>
    <scope>NUCLEOTIDE SEQUENCE [LARGE SCALE GENOMIC DNA]</scope>
    <source>
        <strain evidence="2 3">1N-3</strain>
    </source>
</reference>
<gene>
    <name evidence="2" type="ORF">C5748_25900</name>
</gene>
<accession>A0A2S9IJF2</accession>
<feature type="region of interest" description="Disordered" evidence="1">
    <location>
        <begin position="65"/>
        <end position="86"/>
    </location>
</feature>